<keyword evidence="2" id="KW-0732">Signal</keyword>
<organism evidence="4 5">
    <name type="scientific">Jiella flava</name>
    <dbReference type="NCBI Taxonomy" id="2816857"/>
    <lineage>
        <taxon>Bacteria</taxon>
        <taxon>Pseudomonadati</taxon>
        <taxon>Pseudomonadota</taxon>
        <taxon>Alphaproteobacteria</taxon>
        <taxon>Hyphomicrobiales</taxon>
        <taxon>Aurantimonadaceae</taxon>
        <taxon>Jiella</taxon>
    </lineage>
</organism>
<dbReference type="InterPro" id="IPR003646">
    <property type="entry name" value="SH3-like_bac-type"/>
</dbReference>
<dbReference type="EMBL" id="JAFMPP010000009">
    <property type="protein sequence ID" value="MBO0663229.1"/>
    <property type="molecule type" value="Genomic_DNA"/>
</dbReference>
<evidence type="ECO:0000313" key="4">
    <source>
        <dbReference type="EMBL" id="MBO0663229.1"/>
    </source>
</evidence>
<reference evidence="4" key="1">
    <citation type="submission" date="2021-03" db="EMBL/GenBank/DDBJ databases">
        <title>Whole genome sequence of Jiella sp. CQZ9-1.</title>
        <authorList>
            <person name="Tuo L."/>
        </authorList>
    </citation>
    <scope>NUCLEOTIDE SEQUENCE</scope>
    <source>
        <strain evidence="4">CQZ9-1</strain>
    </source>
</reference>
<keyword evidence="5" id="KW-1185">Reference proteome</keyword>
<evidence type="ECO:0000313" key="5">
    <source>
        <dbReference type="Proteomes" id="UP000664122"/>
    </source>
</evidence>
<proteinExistence type="predicted"/>
<gene>
    <name evidence="4" type="ORF">J1C48_11630</name>
</gene>
<dbReference type="Gene3D" id="2.30.30.40">
    <property type="entry name" value="SH3 Domains"/>
    <property type="match status" value="1"/>
</dbReference>
<dbReference type="SMART" id="SM00287">
    <property type="entry name" value="SH3b"/>
    <property type="match status" value="1"/>
</dbReference>
<feature type="domain" description="SH3b" evidence="3">
    <location>
        <begin position="23"/>
        <end position="88"/>
    </location>
</feature>
<protein>
    <submittedName>
        <fullName evidence="4">SH3 domain-containing protein</fullName>
    </submittedName>
</protein>
<evidence type="ECO:0000256" key="2">
    <source>
        <dbReference type="SAM" id="SignalP"/>
    </source>
</evidence>
<sequence>MKLPILAAAALTATVAIPAGQAFASQKAIATTNVNLRAGPSTSYPAVDMVEAGEGLRVFGCLQTRSWCDVRYRGQRGWMSANYIAVASQSYRARREFDPYSAPVITFSVDSYWGDHYRQRSWYRDRDRFRGDFREDRGPRDRDFDRRDRERHDWERARLERERDREQADRVDDRIDRLERDVRRERRERIREETRPEPQVTTPVPLYRVD</sequence>
<dbReference type="Proteomes" id="UP000664122">
    <property type="component" value="Unassembled WGS sequence"/>
</dbReference>
<evidence type="ECO:0000256" key="1">
    <source>
        <dbReference type="SAM" id="MobiDB-lite"/>
    </source>
</evidence>
<dbReference type="AlphaFoldDB" id="A0A939JW77"/>
<evidence type="ECO:0000259" key="3">
    <source>
        <dbReference type="PROSITE" id="PS51781"/>
    </source>
</evidence>
<dbReference type="Pfam" id="PF08239">
    <property type="entry name" value="SH3_3"/>
    <property type="match status" value="1"/>
</dbReference>
<feature type="chain" id="PRO_5037497046" evidence="2">
    <location>
        <begin position="25"/>
        <end position="210"/>
    </location>
</feature>
<dbReference type="RefSeq" id="WP_207258020.1">
    <property type="nucleotide sequence ID" value="NZ_JAFMPP010000009.1"/>
</dbReference>
<name>A0A939JW77_9HYPH</name>
<accession>A0A939JW77</accession>
<feature type="signal peptide" evidence="2">
    <location>
        <begin position="1"/>
        <end position="24"/>
    </location>
</feature>
<dbReference type="PROSITE" id="PS51781">
    <property type="entry name" value="SH3B"/>
    <property type="match status" value="1"/>
</dbReference>
<feature type="region of interest" description="Disordered" evidence="1">
    <location>
        <begin position="188"/>
        <end position="210"/>
    </location>
</feature>
<comment type="caution">
    <text evidence="4">The sequence shown here is derived from an EMBL/GenBank/DDBJ whole genome shotgun (WGS) entry which is preliminary data.</text>
</comment>